<dbReference type="SUPFAM" id="SSF52540">
    <property type="entry name" value="P-loop containing nucleoside triphosphate hydrolases"/>
    <property type="match status" value="1"/>
</dbReference>
<dbReference type="CDD" id="cd01127">
    <property type="entry name" value="TrwB_TraG_TraD_VirD4"/>
    <property type="match status" value="2"/>
</dbReference>
<keyword evidence="3" id="KW-1003">Cell membrane</keyword>
<dbReference type="Pfam" id="PF02534">
    <property type="entry name" value="T4SS-DNA_transf"/>
    <property type="match status" value="1"/>
</dbReference>
<evidence type="ECO:0000256" key="5">
    <source>
        <dbReference type="ARBA" id="ARBA00022989"/>
    </source>
</evidence>
<organism evidence="9 10">
    <name type="scientific">Lactobacillus crispatus</name>
    <dbReference type="NCBI Taxonomy" id="47770"/>
    <lineage>
        <taxon>Bacteria</taxon>
        <taxon>Bacillati</taxon>
        <taxon>Bacillota</taxon>
        <taxon>Bacilli</taxon>
        <taxon>Lactobacillales</taxon>
        <taxon>Lactobacillaceae</taxon>
        <taxon>Lactobacillus</taxon>
    </lineage>
</organism>
<dbReference type="NCBIfam" id="NF045973">
    <property type="entry name" value="conju_CD1115"/>
    <property type="match status" value="1"/>
</dbReference>
<accession>A0A2N5KXS3</accession>
<proteinExistence type="inferred from homology"/>
<evidence type="ECO:0000256" key="2">
    <source>
        <dbReference type="ARBA" id="ARBA00008806"/>
    </source>
</evidence>
<gene>
    <name evidence="9" type="ORF">CYJ79_07250</name>
</gene>
<evidence type="ECO:0000256" key="7">
    <source>
        <dbReference type="SAM" id="Phobius"/>
    </source>
</evidence>
<dbReference type="EMBL" id="PKIW01000032">
    <property type="protein sequence ID" value="PLT11029.1"/>
    <property type="molecule type" value="Genomic_DNA"/>
</dbReference>
<dbReference type="Gene3D" id="3.40.50.300">
    <property type="entry name" value="P-loop containing nucleotide triphosphate hydrolases"/>
    <property type="match status" value="1"/>
</dbReference>
<feature type="domain" description="TraD/TraG TraM recognition site" evidence="8">
    <location>
        <begin position="605"/>
        <end position="722"/>
    </location>
</feature>
<evidence type="ECO:0000313" key="9">
    <source>
        <dbReference type="EMBL" id="PLT11029.1"/>
    </source>
</evidence>
<dbReference type="RefSeq" id="WP_068813759.1">
    <property type="nucleotide sequence ID" value="NZ_MAKH01000067.1"/>
</dbReference>
<keyword evidence="4 7" id="KW-0812">Transmembrane</keyword>
<evidence type="ECO:0000256" key="1">
    <source>
        <dbReference type="ARBA" id="ARBA00004651"/>
    </source>
</evidence>
<evidence type="ECO:0000256" key="4">
    <source>
        <dbReference type="ARBA" id="ARBA00022692"/>
    </source>
</evidence>
<dbReference type="AlphaFoldDB" id="A0A2N5KXS3"/>
<dbReference type="PANTHER" id="PTHR37937:SF1">
    <property type="entry name" value="CONJUGATIVE TRANSFER: DNA TRANSPORT"/>
    <property type="match status" value="1"/>
</dbReference>
<dbReference type="InterPro" id="IPR032689">
    <property type="entry name" value="TraG-D_C"/>
</dbReference>
<keyword evidence="6 7" id="KW-0472">Membrane</keyword>
<dbReference type="GO" id="GO:0005886">
    <property type="term" value="C:plasma membrane"/>
    <property type="evidence" value="ECO:0007669"/>
    <property type="project" value="UniProtKB-SubCell"/>
</dbReference>
<dbReference type="PANTHER" id="PTHR37937">
    <property type="entry name" value="CONJUGATIVE TRANSFER: DNA TRANSPORT"/>
    <property type="match status" value="1"/>
</dbReference>
<dbReference type="Pfam" id="PF12696">
    <property type="entry name" value="TraG-D_C"/>
    <property type="match status" value="1"/>
</dbReference>
<evidence type="ECO:0000259" key="8">
    <source>
        <dbReference type="Pfam" id="PF12696"/>
    </source>
</evidence>
<name>A0A2N5KXS3_9LACO</name>
<sequence length="938" mass="106808">MRTKKRRSRINLKNARNKEKNLVKKGLYQVERQLHRPKNENKQSSNINFNYTKMITTLVIGIFIFLVIMWLLGAFHNVMLQTKSKNYNLFTNGLDLDKAGLAGLNFFKTQLKPMEILEVFAASVIIGGLLSQKFHFESQKVAHGQKGNARFTTVKELEDTYVKVPDHSQPGLDPKKPSFKGFGGFPIAHINRLGLTPKFPFITKHGYYFIDTSTVHNLIVGTSRSGKGETTILEQIDLVSRAEKQSSLVVNDPKGELYVASVNTLRKRGYDVYELNLDDPNKGIAFNPLQLIIRSWEQGDVEGAMQLVNSITYSLYFDKQAGQNKWVNDGAQSAVNGMIIALIEYCMNPKNFRDKKAHPEYITFVNIADLVNQLGQIDYTNPSDPYTQHNVLSEYFKHLEQGSIAKKEFGSTNFSGDKARGSIFSTVVQKLDIFTLPKNSRMTSMNTLEMKSIGFPKYLEFQLLDQRLYGELIKINFRDNHNKKLKTNEIRVSQKGFVENNFDVNLKTGSFVEIEAIAGHKRLKNTFKLKINPKVKKVEVSQVGKPEIKMENFKMHYSDKPIAVFMKIPDSDASNNLLATIFVNQLYTELSRQCRLVQGGKTIRRVQCIFDEFGSMIPLQNMDQIMTVSAGRNILFTLVIQSYAQLYSKYGKEDGQVIKENCQNKCLIMSTDSATNKEFSEACGNKTIETSNISKDQNGLAKNVSVSVDKVPLILPERLEHLAGGERLVLRPLTRMNKWGWAVVSHPIFNTGKTLMPFAHTFLTDDFNPKTNPDLVEKIDAHANINLKALEIDWSKWLTWTEQVTKQDEDGNAVVEEENLALQAYNQYRQSDANVQATTKDAKEEQEMKKSLKEEENQIPPFITNWLTEHDGDISDGTKQAILNEAIKLKDVPEGQKPSSIAFVNIIYKDKKLEDKNKEKNELTQEFSQSFNEYYQDK</sequence>
<comment type="similarity">
    <text evidence="2">Belongs to the VirD4/TraG family.</text>
</comment>
<dbReference type="InterPro" id="IPR051539">
    <property type="entry name" value="T4SS-coupling_protein"/>
</dbReference>
<keyword evidence="5 7" id="KW-1133">Transmembrane helix</keyword>
<comment type="subcellular location">
    <subcellularLocation>
        <location evidence="1">Cell membrane</location>
        <topology evidence="1">Multi-pass membrane protein</topology>
    </subcellularLocation>
</comment>
<evidence type="ECO:0000313" key="10">
    <source>
        <dbReference type="Proteomes" id="UP000235119"/>
    </source>
</evidence>
<comment type="caution">
    <text evidence="9">The sequence shown here is derived from an EMBL/GenBank/DDBJ whole genome shotgun (WGS) entry which is preliminary data.</text>
</comment>
<evidence type="ECO:0000256" key="3">
    <source>
        <dbReference type="ARBA" id="ARBA00022475"/>
    </source>
</evidence>
<dbReference type="InterPro" id="IPR027417">
    <property type="entry name" value="P-loop_NTPase"/>
</dbReference>
<protein>
    <submittedName>
        <fullName evidence="9">Conjugal transfer protein</fullName>
    </submittedName>
</protein>
<reference evidence="9 10" key="1">
    <citation type="submission" date="2017-12" db="EMBL/GenBank/DDBJ databases">
        <title>Phylogenetic diversity of female urinary microbiome.</title>
        <authorList>
            <person name="Thomas-White K."/>
            <person name="Wolfe A.J."/>
        </authorList>
    </citation>
    <scope>NUCLEOTIDE SEQUENCE [LARGE SCALE GENOMIC DNA]</scope>
    <source>
        <strain evidence="9 10">UMB0085</strain>
    </source>
</reference>
<dbReference type="Proteomes" id="UP000235119">
    <property type="component" value="Unassembled WGS sequence"/>
</dbReference>
<evidence type="ECO:0000256" key="6">
    <source>
        <dbReference type="ARBA" id="ARBA00023136"/>
    </source>
</evidence>
<feature type="transmembrane region" description="Helical" evidence="7">
    <location>
        <begin position="54"/>
        <end position="75"/>
    </location>
</feature>
<dbReference type="InterPro" id="IPR003688">
    <property type="entry name" value="TraG/VirD4"/>
</dbReference>